<organism evidence="2 3">
    <name type="scientific">Malassezia cuniculi</name>
    <dbReference type="NCBI Taxonomy" id="948313"/>
    <lineage>
        <taxon>Eukaryota</taxon>
        <taxon>Fungi</taxon>
        <taxon>Dikarya</taxon>
        <taxon>Basidiomycota</taxon>
        <taxon>Ustilaginomycotina</taxon>
        <taxon>Malasseziomycetes</taxon>
        <taxon>Malasseziales</taxon>
        <taxon>Malasseziaceae</taxon>
        <taxon>Malassezia</taxon>
    </lineage>
</organism>
<sequence>MTNVPHIQETGETAQKAILSHVTVGPQSSRQLAQDPEQLRRQPAVVAPELASSGAPIPAAGQDAKTGPELVGAEDPANDSVAAKRNVFERFIDKIRNK</sequence>
<dbReference type="AlphaFoldDB" id="A0AAF0EVB9"/>
<protein>
    <submittedName>
        <fullName evidence="2">Uncharacterized protein</fullName>
    </submittedName>
</protein>
<proteinExistence type="predicted"/>
<reference evidence="2" key="1">
    <citation type="submission" date="2023-03" db="EMBL/GenBank/DDBJ databases">
        <title>Mating type loci evolution in Malassezia.</title>
        <authorList>
            <person name="Coelho M.A."/>
        </authorList>
    </citation>
    <scope>NUCLEOTIDE SEQUENCE</scope>
    <source>
        <strain evidence="2">CBS 11721</strain>
    </source>
</reference>
<gene>
    <name evidence="2" type="ORF">MCUN1_000420</name>
</gene>
<evidence type="ECO:0000313" key="3">
    <source>
        <dbReference type="Proteomes" id="UP001219933"/>
    </source>
</evidence>
<accession>A0AAF0EVB9</accession>
<evidence type="ECO:0000256" key="1">
    <source>
        <dbReference type="SAM" id="MobiDB-lite"/>
    </source>
</evidence>
<dbReference type="Proteomes" id="UP001219933">
    <property type="component" value="Chromosome 1"/>
</dbReference>
<dbReference type="EMBL" id="CP119877">
    <property type="protein sequence ID" value="WFD33607.1"/>
    <property type="molecule type" value="Genomic_DNA"/>
</dbReference>
<evidence type="ECO:0000313" key="2">
    <source>
        <dbReference type="EMBL" id="WFD33607.1"/>
    </source>
</evidence>
<keyword evidence="3" id="KW-1185">Reference proteome</keyword>
<name>A0AAF0EVB9_9BASI</name>
<feature type="region of interest" description="Disordered" evidence="1">
    <location>
        <begin position="22"/>
        <end position="78"/>
    </location>
</feature>